<evidence type="ECO:0000313" key="2">
    <source>
        <dbReference type="EMBL" id="MBI6875294.1"/>
    </source>
</evidence>
<organism evidence="2 3">
    <name type="scientific">Clostridium aciditolerans</name>
    <dbReference type="NCBI Taxonomy" id="339861"/>
    <lineage>
        <taxon>Bacteria</taxon>
        <taxon>Bacillati</taxon>
        <taxon>Bacillota</taxon>
        <taxon>Clostridia</taxon>
        <taxon>Eubacteriales</taxon>
        <taxon>Clostridiaceae</taxon>
        <taxon>Clostridium</taxon>
    </lineage>
</organism>
<evidence type="ECO:0000313" key="3">
    <source>
        <dbReference type="Proteomes" id="UP000622687"/>
    </source>
</evidence>
<protein>
    <recommendedName>
        <fullName evidence="4">Zn-finger containing protein</fullName>
    </recommendedName>
</protein>
<keyword evidence="1" id="KW-1133">Transmembrane helix</keyword>
<evidence type="ECO:0000256" key="1">
    <source>
        <dbReference type="SAM" id="Phobius"/>
    </source>
</evidence>
<keyword evidence="1" id="KW-0472">Membrane</keyword>
<comment type="caution">
    <text evidence="2">The sequence shown here is derived from an EMBL/GenBank/DDBJ whole genome shotgun (WGS) entry which is preliminary data.</text>
</comment>
<keyword evidence="3" id="KW-1185">Reference proteome</keyword>
<gene>
    <name evidence="2" type="ORF">I6U51_21710</name>
</gene>
<feature type="transmembrane region" description="Helical" evidence="1">
    <location>
        <begin position="26"/>
        <end position="53"/>
    </location>
</feature>
<sequence length="130" mass="15806">MNFRNYLYKIAYYLRDSNGFDRLSKYLIVTGCIFSISRYTIMLGYALIIYGTWRIFSKNKYKRHRELVVFEDYLFAIKQKFYRHKYSVSEFRDYKIFKCPKCSQKLRVPRKKGKMVITCKKCGTEFRGKS</sequence>
<evidence type="ECO:0008006" key="4">
    <source>
        <dbReference type="Google" id="ProtNLM"/>
    </source>
</evidence>
<accession>A0A934M383</accession>
<dbReference type="RefSeq" id="WP_211144650.1">
    <property type="nucleotide sequence ID" value="NZ_JAEEGB010000040.1"/>
</dbReference>
<keyword evidence="1" id="KW-0812">Transmembrane</keyword>
<reference evidence="2" key="1">
    <citation type="submission" date="2020-12" db="EMBL/GenBank/DDBJ databases">
        <title>Clostridium thailandense sp. nov., a novel acetogenic bacterium isolated from peat land soil in Thailand.</title>
        <authorList>
            <person name="Chaikitkaew S."/>
            <person name="Birkeland N.K."/>
        </authorList>
    </citation>
    <scope>NUCLEOTIDE SEQUENCE</scope>
    <source>
        <strain evidence="2">DSM 17425</strain>
    </source>
</reference>
<proteinExistence type="predicted"/>
<dbReference type="AlphaFoldDB" id="A0A934M383"/>
<dbReference type="Proteomes" id="UP000622687">
    <property type="component" value="Unassembled WGS sequence"/>
</dbReference>
<name>A0A934M383_9CLOT</name>
<dbReference type="Gene3D" id="2.20.28.160">
    <property type="match status" value="1"/>
</dbReference>
<dbReference type="EMBL" id="JAEEGB010000040">
    <property type="protein sequence ID" value="MBI6875294.1"/>
    <property type="molecule type" value="Genomic_DNA"/>
</dbReference>